<evidence type="ECO:0000313" key="5">
    <source>
        <dbReference type="Proteomes" id="UP000235388"/>
    </source>
</evidence>
<evidence type="ECO:0000313" key="6">
    <source>
        <dbReference type="Proteomes" id="UP000235392"/>
    </source>
</evidence>
<proteinExistence type="predicted"/>
<feature type="region of interest" description="Disordered" evidence="1">
    <location>
        <begin position="1"/>
        <end position="23"/>
    </location>
</feature>
<accession>A0A2N5SZZ8</accession>
<dbReference type="EMBL" id="PGCJ01000002">
    <property type="protein sequence ID" value="PLW58658.1"/>
    <property type="molecule type" value="Genomic_DNA"/>
</dbReference>
<protein>
    <submittedName>
        <fullName evidence="2">Uncharacterized protein</fullName>
    </submittedName>
</protein>
<organism evidence="2 5">
    <name type="scientific">Puccinia coronata f. sp. avenae</name>
    <dbReference type="NCBI Taxonomy" id="200324"/>
    <lineage>
        <taxon>Eukaryota</taxon>
        <taxon>Fungi</taxon>
        <taxon>Dikarya</taxon>
        <taxon>Basidiomycota</taxon>
        <taxon>Pucciniomycotina</taxon>
        <taxon>Pucciniomycetes</taxon>
        <taxon>Pucciniales</taxon>
        <taxon>Pucciniaceae</taxon>
        <taxon>Puccinia</taxon>
    </lineage>
</organism>
<reference evidence="5 6" key="1">
    <citation type="submission" date="2017-11" db="EMBL/GenBank/DDBJ databases">
        <title>De novo assembly and phasing of dikaryotic genomes from two isolates of Puccinia coronata f. sp. avenae, the causal agent of oat crown rust.</title>
        <authorList>
            <person name="Miller M.E."/>
            <person name="Zhang Y."/>
            <person name="Omidvar V."/>
            <person name="Sperschneider J."/>
            <person name="Schwessinger B."/>
            <person name="Raley C."/>
            <person name="Palmer J.M."/>
            <person name="Garnica D."/>
            <person name="Upadhyaya N."/>
            <person name="Rathjen J."/>
            <person name="Taylor J.M."/>
            <person name="Park R.F."/>
            <person name="Dodds P.N."/>
            <person name="Hirsch C.D."/>
            <person name="Kianian S.F."/>
            <person name="Figueroa M."/>
        </authorList>
    </citation>
    <scope>NUCLEOTIDE SEQUENCE [LARGE SCALE GENOMIC DNA]</scope>
    <source>
        <strain evidence="2">12NC29</strain>
        <strain evidence="3">12SD80</strain>
    </source>
</reference>
<dbReference type="Proteomes" id="UP000235392">
    <property type="component" value="Unassembled WGS sequence"/>
</dbReference>
<dbReference type="EMBL" id="PGCJ01000824">
    <property type="protein sequence ID" value="PLW18816.1"/>
    <property type="molecule type" value="Genomic_DNA"/>
</dbReference>
<comment type="caution">
    <text evidence="2">The sequence shown here is derived from an EMBL/GenBank/DDBJ whole genome shotgun (WGS) entry which is preliminary data.</text>
</comment>
<dbReference type="AlphaFoldDB" id="A0A2N5SZZ8"/>
<evidence type="ECO:0000256" key="1">
    <source>
        <dbReference type="SAM" id="MobiDB-lite"/>
    </source>
</evidence>
<dbReference type="EMBL" id="PGCI01000214">
    <property type="protein sequence ID" value="PLW33691.1"/>
    <property type="molecule type" value="Genomic_DNA"/>
</dbReference>
<evidence type="ECO:0000313" key="2">
    <source>
        <dbReference type="EMBL" id="PLW18816.1"/>
    </source>
</evidence>
<evidence type="ECO:0000313" key="3">
    <source>
        <dbReference type="EMBL" id="PLW33691.1"/>
    </source>
</evidence>
<keyword evidence="5" id="KW-1185">Reference proteome</keyword>
<gene>
    <name evidence="4" type="ORF">PCANC_00179</name>
    <name evidence="2" type="ORF">PCANC_06625</name>
    <name evidence="3" type="ORF">PCASD_10294</name>
</gene>
<dbReference type="Proteomes" id="UP000235388">
    <property type="component" value="Unassembled WGS sequence"/>
</dbReference>
<sequence length="90" mass="9351">MAVRAMLDPSCSTGHRTGGSDRWSCQPVGQACPISAVRPVASQPGRSDGAVRPAGETWEAEAAPANFQSSPELNRLMLAEGLSETATTLP</sequence>
<evidence type="ECO:0000313" key="4">
    <source>
        <dbReference type="EMBL" id="PLW58658.1"/>
    </source>
</evidence>
<name>A0A2N5SZZ8_9BASI</name>